<reference evidence="8" key="1">
    <citation type="submission" date="2023-05" db="EMBL/GenBank/DDBJ databases">
        <title>Nepenthes gracilis genome sequencing.</title>
        <authorList>
            <person name="Fukushima K."/>
        </authorList>
    </citation>
    <scope>NUCLEOTIDE SEQUENCE</scope>
    <source>
        <strain evidence="8">SING2019-196</strain>
    </source>
</reference>
<feature type="domain" description="AAA+ ATPase" evidence="7">
    <location>
        <begin position="236"/>
        <end position="390"/>
    </location>
</feature>
<dbReference type="InterPro" id="IPR003959">
    <property type="entry name" value="ATPase_AAA_core"/>
</dbReference>
<dbReference type="InterPro" id="IPR058017">
    <property type="entry name" value="At3g28540-like_C"/>
</dbReference>
<dbReference type="InterPro" id="IPR025753">
    <property type="entry name" value="AAA_N_dom"/>
</dbReference>
<evidence type="ECO:0000256" key="1">
    <source>
        <dbReference type="ARBA" id="ARBA00001946"/>
    </source>
</evidence>
<dbReference type="SMART" id="SM00382">
    <property type="entry name" value="AAA"/>
    <property type="match status" value="1"/>
</dbReference>
<dbReference type="AlphaFoldDB" id="A0AAD3SNX3"/>
<keyword evidence="9" id="KW-1185">Reference proteome</keyword>
<dbReference type="Pfam" id="PF14363">
    <property type="entry name" value="AAA_assoc"/>
    <property type="match status" value="1"/>
</dbReference>
<dbReference type="EMBL" id="BSYO01000013">
    <property type="protein sequence ID" value="GMH13836.1"/>
    <property type="molecule type" value="Genomic_DNA"/>
</dbReference>
<dbReference type="Pfam" id="PF25568">
    <property type="entry name" value="AAA_lid_At3g28540"/>
    <property type="match status" value="1"/>
</dbReference>
<comment type="cofactor">
    <cofactor evidence="1">
        <name>Mg(2+)</name>
        <dbReference type="ChEBI" id="CHEBI:18420"/>
    </cofactor>
</comment>
<name>A0AAD3SNX3_NEPGR</name>
<protein>
    <recommendedName>
        <fullName evidence="7">AAA+ ATPase domain-containing protein</fullName>
    </recommendedName>
</protein>
<gene>
    <name evidence="8" type="ORF">Nepgr_015677</name>
</gene>
<evidence type="ECO:0000259" key="7">
    <source>
        <dbReference type="SMART" id="SM00382"/>
    </source>
</evidence>
<comment type="catalytic activity">
    <reaction evidence="5">
        <text>ATP + H2O = ADP + phosphate + H(+)</text>
        <dbReference type="Rhea" id="RHEA:13065"/>
        <dbReference type="ChEBI" id="CHEBI:15377"/>
        <dbReference type="ChEBI" id="CHEBI:15378"/>
        <dbReference type="ChEBI" id="CHEBI:30616"/>
        <dbReference type="ChEBI" id="CHEBI:43474"/>
        <dbReference type="ChEBI" id="CHEBI:456216"/>
    </reaction>
</comment>
<comment type="caution">
    <text evidence="8">The sequence shown here is derived from an EMBL/GenBank/DDBJ whole genome shotgun (WGS) entry which is preliminary data.</text>
</comment>
<dbReference type="GO" id="GO:0006950">
    <property type="term" value="P:response to stress"/>
    <property type="evidence" value="ECO:0007669"/>
    <property type="project" value="UniProtKB-ARBA"/>
</dbReference>
<organism evidence="8 9">
    <name type="scientific">Nepenthes gracilis</name>
    <name type="common">Slender pitcher plant</name>
    <dbReference type="NCBI Taxonomy" id="150966"/>
    <lineage>
        <taxon>Eukaryota</taxon>
        <taxon>Viridiplantae</taxon>
        <taxon>Streptophyta</taxon>
        <taxon>Embryophyta</taxon>
        <taxon>Tracheophyta</taxon>
        <taxon>Spermatophyta</taxon>
        <taxon>Magnoliopsida</taxon>
        <taxon>eudicotyledons</taxon>
        <taxon>Gunneridae</taxon>
        <taxon>Pentapetalae</taxon>
        <taxon>Caryophyllales</taxon>
        <taxon>Nepenthaceae</taxon>
        <taxon>Nepenthes</taxon>
    </lineage>
</organism>
<dbReference type="PANTHER" id="PTHR23070">
    <property type="entry name" value="BCS1 AAA-TYPE ATPASE"/>
    <property type="match status" value="1"/>
</dbReference>
<accession>A0AAD3SNX3</accession>
<evidence type="ECO:0000313" key="8">
    <source>
        <dbReference type="EMBL" id="GMH13836.1"/>
    </source>
</evidence>
<feature type="compositionally biased region" description="Acidic residues" evidence="6">
    <location>
        <begin position="474"/>
        <end position="483"/>
    </location>
</feature>
<dbReference type="GO" id="GO:0005524">
    <property type="term" value="F:ATP binding"/>
    <property type="evidence" value="ECO:0007669"/>
    <property type="project" value="InterPro"/>
</dbReference>
<evidence type="ECO:0000313" key="9">
    <source>
        <dbReference type="Proteomes" id="UP001279734"/>
    </source>
</evidence>
<evidence type="ECO:0000256" key="3">
    <source>
        <dbReference type="ARBA" id="ARBA00022801"/>
    </source>
</evidence>
<sequence length="515" mass="58285">MREFWTSLASLMGVFAFCQSLLSIIFPPELRFAIIKTFTRLSNHFSSYCYFDITEMDGVSTNELYSAVQLYLSSSASISGSRLSLTRAVNSSAITFGLANNDTLVDTFNGVTVQWEHIVTQRQSQSFSWSSMPEEKRGFILRVKKSQKAMILNSYLDHITDRSAEIRRKNQDRYLYTNSKGASLDSRGHPWEAVLFKHPSTFETLAMDPKKKSDIMEDLRDFASGKLFYQKTGRAWKRGYLLYGPPGTGKSSMIAAMANYLGYDIYDLELTEVNSNSELRKLLMKTSAKSIIVIEDIDCSINLTNRKKSGTNSRYDSSSPSLQSGMRGGRNEECGNSITLSGLLNFTDGLWSCCGSERIFVFTTNHKDKLDPALLRSGRMDMHICMSHCSLPALKILMKNYLGLEEGEIEETVMRQFEEVIEKAEMTPADLSEVLIRNRRDKDKAVRELLEELKRRAVRSRKKGMIPGEQNSSEMEEAVEEEEQEKRALEIPKAGSEDEIIDGCSDDNDGDKKKN</sequence>
<dbReference type="CDD" id="cd19510">
    <property type="entry name" value="RecA-like_BCS1"/>
    <property type="match status" value="1"/>
</dbReference>
<dbReference type="GO" id="GO:0016887">
    <property type="term" value="F:ATP hydrolysis activity"/>
    <property type="evidence" value="ECO:0007669"/>
    <property type="project" value="InterPro"/>
</dbReference>
<dbReference type="Pfam" id="PF00004">
    <property type="entry name" value="AAA"/>
    <property type="match status" value="1"/>
</dbReference>
<dbReference type="Gene3D" id="6.10.280.40">
    <property type="match status" value="1"/>
</dbReference>
<dbReference type="Gene3D" id="3.40.50.300">
    <property type="entry name" value="P-loop containing nucleotide triphosphate hydrolases"/>
    <property type="match status" value="1"/>
</dbReference>
<dbReference type="SUPFAM" id="SSF52540">
    <property type="entry name" value="P-loop containing nucleoside triphosphate hydrolases"/>
    <property type="match status" value="1"/>
</dbReference>
<evidence type="ECO:0000256" key="4">
    <source>
        <dbReference type="ARBA" id="ARBA00022842"/>
    </source>
</evidence>
<keyword evidence="3" id="KW-0378">Hydrolase</keyword>
<dbReference type="InterPro" id="IPR050747">
    <property type="entry name" value="Mitochondrial_chaperone_BCS1"/>
</dbReference>
<feature type="compositionally biased region" description="Acidic residues" evidence="6">
    <location>
        <begin position="497"/>
        <end position="509"/>
    </location>
</feature>
<feature type="region of interest" description="Disordered" evidence="6">
    <location>
        <begin position="460"/>
        <end position="515"/>
    </location>
</feature>
<dbReference type="InterPro" id="IPR003593">
    <property type="entry name" value="AAA+_ATPase"/>
</dbReference>
<evidence type="ECO:0000256" key="2">
    <source>
        <dbReference type="ARBA" id="ARBA00007448"/>
    </source>
</evidence>
<feature type="compositionally biased region" description="Polar residues" evidence="6">
    <location>
        <begin position="310"/>
        <end position="324"/>
    </location>
</feature>
<dbReference type="Proteomes" id="UP001279734">
    <property type="component" value="Unassembled WGS sequence"/>
</dbReference>
<dbReference type="InterPro" id="IPR027417">
    <property type="entry name" value="P-loop_NTPase"/>
</dbReference>
<keyword evidence="4" id="KW-0460">Magnesium</keyword>
<proteinExistence type="inferred from homology"/>
<evidence type="ECO:0000256" key="5">
    <source>
        <dbReference type="ARBA" id="ARBA00049360"/>
    </source>
</evidence>
<comment type="similarity">
    <text evidence="2">Belongs to the AAA ATPase family. BCS1 subfamily.</text>
</comment>
<evidence type="ECO:0000256" key="6">
    <source>
        <dbReference type="SAM" id="MobiDB-lite"/>
    </source>
</evidence>
<feature type="region of interest" description="Disordered" evidence="6">
    <location>
        <begin position="308"/>
        <end position="329"/>
    </location>
</feature>